<feature type="region of interest" description="Disordered" evidence="1">
    <location>
        <begin position="1"/>
        <end position="35"/>
    </location>
</feature>
<gene>
    <name evidence="4" type="ORF">UFOVP1007_51</name>
    <name evidence="5" type="ORF">UFOVP1159_51</name>
    <name evidence="3" type="ORF">UFOVP927_12</name>
</gene>
<sequence>MERGRERGRERGMERGKERGKERPIGPVSQSRREPFRAAMKTKSLDLLLWLAICALYTALLYALTGPTV</sequence>
<dbReference type="EMBL" id="LR796868">
    <property type="protein sequence ID" value="CAB4171567.1"/>
    <property type="molecule type" value="Genomic_DNA"/>
</dbReference>
<keyword evidence="2" id="KW-1133">Transmembrane helix</keyword>
<reference evidence="5" key="1">
    <citation type="submission" date="2020-05" db="EMBL/GenBank/DDBJ databases">
        <authorList>
            <person name="Chiriac C."/>
            <person name="Salcher M."/>
            <person name="Ghai R."/>
            <person name="Kavagutti S V."/>
        </authorList>
    </citation>
    <scope>NUCLEOTIDE SEQUENCE</scope>
</reference>
<keyword evidence="2" id="KW-0812">Transmembrane</keyword>
<accession>A0A6J5QSG3</accession>
<proteinExistence type="predicted"/>
<feature type="compositionally biased region" description="Basic and acidic residues" evidence="1">
    <location>
        <begin position="1"/>
        <end position="24"/>
    </location>
</feature>
<dbReference type="EMBL" id="LR797108">
    <property type="protein sequence ID" value="CAB4187629.1"/>
    <property type="molecule type" value="Genomic_DNA"/>
</dbReference>
<keyword evidence="2" id="KW-0472">Membrane</keyword>
<protein>
    <submittedName>
        <fullName evidence="5">Uncharacterized protein</fullName>
    </submittedName>
</protein>
<feature type="transmembrane region" description="Helical" evidence="2">
    <location>
        <begin position="47"/>
        <end position="65"/>
    </location>
</feature>
<evidence type="ECO:0000313" key="4">
    <source>
        <dbReference type="EMBL" id="CAB4178292.1"/>
    </source>
</evidence>
<evidence type="ECO:0000256" key="1">
    <source>
        <dbReference type="SAM" id="MobiDB-lite"/>
    </source>
</evidence>
<organism evidence="5">
    <name type="scientific">uncultured Caudovirales phage</name>
    <dbReference type="NCBI Taxonomy" id="2100421"/>
    <lineage>
        <taxon>Viruses</taxon>
        <taxon>Duplodnaviria</taxon>
        <taxon>Heunggongvirae</taxon>
        <taxon>Uroviricota</taxon>
        <taxon>Caudoviricetes</taxon>
        <taxon>Peduoviridae</taxon>
        <taxon>Maltschvirus</taxon>
        <taxon>Maltschvirus maltsch</taxon>
    </lineage>
</organism>
<name>A0A6J5QSG3_9CAUD</name>
<evidence type="ECO:0000256" key="2">
    <source>
        <dbReference type="SAM" id="Phobius"/>
    </source>
</evidence>
<evidence type="ECO:0000313" key="5">
    <source>
        <dbReference type="EMBL" id="CAB4187629.1"/>
    </source>
</evidence>
<dbReference type="EMBL" id="LR796958">
    <property type="protein sequence ID" value="CAB4178292.1"/>
    <property type="molecule type" value="Genomic_DNA"/>
</dbReference>
<evidence type="ECO:0000313" key="3">
    <source>
        <dbReference type="EMBL" id="CAB4171567.1"/>
    </source>
</evidence>